<dbReference type="FunFam" id="1.25.40.10:FF:000380">
    <property type="entry name" value="Pentatricopeptide repeat-containing protein, chloroplastic"/>
    <property type="match status" value="1"/>
</dbReference>
<keyword evidence="4" id="KW-1185">Reference proteome</keyword>
<evidence type="ECO:0000256" key="2">
    <source>
        <dbReference type="PROSITE-ProRule" id="PRU00708"/>
    </source>
</evidence>
<sequence length="861" mass="95797">MASLPPLPTIPNPPSSPKRPIKTLQNFPFSESPHLSKYPKKLKSSRFSTKSYLQKISSLCKQGLLRDAFILLVRLESDDLPIGPEIYGELLQGCVDKRDLSQGQQIHARILKNGSLFYKNEYIETKLLIFYAQCGCSVIAEELFLRQSLPNVFSWAAMIGLRCRLGFNEKALMGFSEMLEAGAFPDNFVIPNSLKACSALRWVGFGKGIHGYVLKMGFAGCVYILSSLVDFYGKCGVPEDARKVFEYMPERNVITWNSMLVGYVYNGLDEEAVELFYDMRNQGIQPTRVSIASFLSASANLQALDEGRQGHAIAVLCGLELDNILGSSIMNFYCKLGLLEEAEVIFGRMADMDVVTWNLLISGYVQDGQIEKALCICCLMRKKKFKFDSVTLASILSACAHSWKLELGKVGHGYCIRNNFESDVVIASALIDLYSSCGRIEYAQRVFNATKSRDLILWNALISAYAQYGLSGEALKIFYQMQLESVPPNVVSWNSVILGFLRNGQVGEAKGMFSQMQFSGVHPNLITWTMLVHGLAQNGYGYEAIKLYEQMQAIGLRPSPMSAVGALLACTNLVSLYYARVMHGHVMRRGLLSSVHVATSLIDMYAKCGSLNLAKNVFQMVSTKELPPYNAMISGYALHGQAKEALTLYKKMHQVGIEPDEITFTGLLSACSHAGLLDEGLKVFTEMVSVYHITPQNEHYGCLVTLFSRFGSFKEALRVVAAMPVIPDAHVLGSLLAVCKEHHEIELGEYLSRCLFKLEPENLVNYLTLSNIYGASARWQEASKVRTIMRDTGLKRNPGCSWIQIGSKMHSFLAGDRSHPQMDNIFDTLLCLHREMKNIGCTCAPTIAHDRQFDAARTLCS</sequence>
<keyword evidence="1" id="KW-0677">Repeat</keyword>
<dbReference type="AlphaFoldDB" id="A0A8B7MSY3"/>
<dbReference type="InterPro" id="IPR046960">
    <property type="entry name" value="PPR_At4g14850-like_plant"/>
</dbReference>
<feature type="repeat" description="PPR" evidence="2">
    <location>
        <begin position="489"/>
        <end position="523"/>
    </location>
</feature>
<dbReference type="FunFam" id="1.25.40.10:FF:000285">
    <property type="entry name" value="Pentatricopeptide repeat-containing protein, chloroplastic"/>
    <property type="match status" value="1"/>
</dbReference>
<dbReference type="GO" id="GO:0003723">
    <property type="term" value="F:RNA binding"/>
    <property type="evidence" value="ECO:0007669"/>
    <property type="project" value="InterPro"/>
</dbReference>
<dbReference type="PROSITE" id="PS51375">
    <property type="entry name" value="PPR"/>
    <property type="match status" value="8"/>
</dbReference>
<dbReference type="GeneID" id="103698950"/>
<gene>
    <name evidence="5" type="primary">LOC103698950</name>
</gene>
<feature type="repeat" description="PPR" evidence="2">
    <location>
        <begin position="454"/>
        <end position="488"/>
    </location>
</feature>
<dbReference type="Pfam" id="PF20431">
    <property type="entry name" value="E_motif"/>
    <property type="match status" value="1"/>
</dbReference>
<dbReference type="Gene3D" id="1.25.40.10">
    <property type="entry name" value="Tetratricopeptide repeat domain"/>
    <property type="match status" value="5"/>
</dbReference>
<dbReference type="KEGG" id="pda:103698950"/>
<feature type="compositionally biased region" description="Pro residues" evidence="3">
    <location>
        <begin position="1"/>
        <end position="17"/>
    </location>
</feature>
<feature type="repeat" description="PPR" evidence="2">
    <location>
        <begin position="252"/>
        <end position="286"/>
    </location>
</feature>
<dbReference type="Proteomes" id="UP000228380">
    <property type="component" value="Unplaced"/>
</dbReference>
<dbReference type="FunFam" id="1.25.40.10:FF:000090">
    <property type="entry name" value="Pentatricopeptide repeat-containing protein, chloroplastic"/>
    <property type="match status" value="1"/>
</dbReference>
<feature type="repeat" description="PPR" evidence="2">
    <location>
        <begin position="660"/>
        <end position="690"/>
    </location>
</feature>
<dbReference type="RefSeq" id="XP_017696488.2">
    <property type="nucleotide sequence ID" value="XM_017840999.3"/>
</dbReference>
<dbReference type="InterPro" id="IPR046848">
    <property type="entry name" value="E_motif"/>
</dbReference>
<dbReference type="Pfam" id="PF01535">
    <property type="entry name" value="PPR"/>
    <property type="match status" value="4"/>
</dbReference>
<organism evidence="4 5">
    <name type="scientific">Phoenix dactylifera</name>
    <name type="common">Date palm</name>
    <dbReference type="NCBI Taxonomy" id="42345"/>
    <lineage>
        <taxon>Eukaryota</taxon>
        <taxon>Viridiplantae</taxon>
        <taxon>Streptophyta</taxon>
        <taxon>Embryophyta</taxon>
        <taxon>Tracheophyta</taxon>
        <taxon>Spermatophyta</taxon>
        <taxon>Magnoliopsida</taxon>
        <taxon>Liliopsida</taxon>
        <taxon>Arecaceae</taxon>
        <taxon>Coryphoideae</taxon>
        <taxon>Phoeniceae</taxon>
        <taxon>Phoenix</taxon>
    </lineage>
</organism>
<evidence type="ECO:0000313" key="4">
    <source>
        <dbReference type="Proteomes" id="UP000228380"/>
    </source>
</evidence>
<proteinExistence type="predicted"/>
<evidence type="ECO:0000256" key="1">
    <source>
        <dbReference type="ARBA" id="ARBA00022737"/>
    </source>
</evidence>
<dbReference type="Pfam" id="PF13041">
    <property type="entry name" value="PPR_2"/>
    <property type="match status" value="4"/>
</dbReference>
<evidence type="ECO:0000256" key="3">
    <source>
        <dbReference type="SAM" id="MobiDB-lite"/>
    </source>
</evidence>
<dbReference type="PANTHER" id="PTHR47926">
    <property type="entry name" value="PENTATRICOPEPTIDE REPEAT-CONTAINING PROTEIN"/>
    <property type="match status" value="1"/>
</dbReference>
<accession>A0A8B7MSY3</accession>
<reference evidence="5" key="1">
    <citation type="submission" date="2025-08" db="UniProtKB">
        <authorList>
            <consortium name="RefSeq"/>
        </authorList>
    </citation>
    <scope>IDENTIFICATION</scope>
    <source>
        <tissue evidence="5">Young leaves</tissue>
    </source>
</reference>
<feature type="repeat" description="PPR" evidence="2">
    <location>
        <begin position="625"/>
        <end position="659"/>
    </location>
</feature>
<dbReference type="GO" id="GO:0009451">
    <property type="term" value="P:RNA modification"/>
    <property type="evidence" value="ECO:0007669"/>
    <property type="project" value="InterPro"/>
</dbReference>
<evidence type="ECO:0000313" key="5">
    <source>
        <dbReference type="RefSeq" id="XP_017696488.2"/>
    </source>
</evidence>
<feature type="repeat" description="PPR" evidence="2">
    <location>
        <begin position="353"/>
        <end position="387"/>
    </location>
</feature>
<dbReference type="PANTHER" id="PTHR47926:SF386">
    <property type="entry name" value="PENTATRICOPEPTIDE REPEAT-CONTAINING PROTEIN"/>
    <property type="match status" value="1"/>
</dbReference>
<feature type="region of interest" description="Disordered" evidence="3">
    <location>
        <begin position="1"/>
        <end position="20"/>
    </location>
</feature>
<dbReference type="InterPro" id="IPR002885">
    <property type="entry name" value="PPR_rpt"/>
</dbReference>
<feature type="repeat" description="PPR" evidence="2">
    <location>
        <begin position="151"/>
        <end position="185"/>
    </location>
</feature>
<dbReference type="SUPFAM" id="SSF48452">
    <property type="entry name" value="TPR-like"/>
    <property type="match status" value="1"/>
</dbReference>
<dbReference type="NCBIfam" id="TIGR00756">
    <property type="entry name" value="PPR"/>
    <property type="match status" value="7"/>
</dbReference>
<protein>
    <submittedName>
        <fullName evidence="5">Pentatricopeptide repeat-containing protein At5g55740, chloroplastic</fullName>
    </submittedName>
</protein>
<dbReference type="FunFam" id="1.25.40.10:FF:000646">
    <property type="entry name" value="Pentatricopeptide repeat-containing protein, chloroplastic"/>
    <property type="match status" value="1"/>
</dbReference>
<dbReference type="OrthoDB" id="185373at2759"/>
<name>A0A8B7MSY3_PHODC</name>
<dbReference type="InterPro" id="IPR011990">
    <property type="entry name" value="TPR-like_helical_dom_sf"/>
</dbReference>
<feature type="repeat" description="PPR" evidence="2">
    <location>
        <begin position="524"/>
        <end position="558"/>
    </location>
</feature>